<dbReference type="InterPro" id="IPR029052">
    <property type="entry name" value="Metallo-depent_PP-like"/>
</dbReference>
<gene>
    <name evidence="3" type="ORF">LZ3411_0086</name>
</gene>
<proteinExistence type="inferred from homology"/>
<dbReference type="GO" id="GO:0005737">
    <property type="term" value="C:cytoplasm"/>
    <property type="evidence" value="ECO:0007669"/>
    <property type="project" value="TreeGrafter"/>
</dbReference>
<dbReference type="PANTHER" id="PTHR42850">
    <property type="entry name" value="METALLOPHOSPHOESTERASE"/>
    <property type="match status" value="1"/>
</dbReference>
<organism evidence="3 4">
    <name type="scientific">Levilactobacillus zymae</name>
    <dbReference type="NCBI Taxonomy" id="267363"/>
    <lineage>
        <taxon>Bacteria</taxon>
        <taxon>Bacillati</taxon>
        <taxon>Bacillota</taxon>
        <taxon>Bacilli</taxon>
        <taxon>Lactobacillales</taxon>
        <taxon>Lactobacillaceae</taxon>
        <taxon>Levilactobacillus</taxon>
    </lineage>
</organism>
<dbReference type="InterPro" id="IPR050126">
    <property type="entry name" value="Ap4A_hydrolase"/>
</dbReference>
<evidence type="ECO:0000256" key="1">
    <source>
        <dbReference type="ARBA" id="ARBA00008950"/>
    </source>
</evidence>
<comment type="similarity">
    <text evidence="1">Belongs to the metallophosphoesterase superfamily. YfcE family.</text>
</comment>
<feature type="domain" description="Calcineurin-like phosphoesterase" evidence="2">
    <location>
        <begin position="3"/>
        <end position="191"/>
    </location>
</feature>
<accession>A0A1Y6JT75</accession>
<dbReference type="InterPro" id="IPR011152">
    <property type="entry name" value="Pesterase_MJ0912"/>
</dbReference>
<reference evidence="4" key="1">
    <citation type="submission" date="2017-05" db="EMBL/GenBank/DDBJ databases">
        <authorList>
            <person name="Papadimitriou K."/>
        </authorList>
    </citation>
    <scope>NUCLEOTIDE SEQUENCE [LARGE SCALE GENOMIC DNA]</scope>
    <source>
        <strain evidence="4">ACA-DC 3411</strain>
    </source>
</reference>
<evidence type="ECO:0000313" key="3">
    <source>
        <dbReference type="EMBL" id="SMS13136.1"/>
    </source>
</evidence>
<dbReference type="GO" id="GO:0016791">
    <property type="term" value="F:phosphatase activity"/>
    <property type="evidence" value="ECO:0007669"/>
    <property type="project" value="TreeGrafter"/>
</dbReference>
<dbReference type="KEGG" id="lzy:LZ3411_0086"/>
<evidence type="ECO:0000259" key="2">
    <source>
        <dbReference type="Pfam" id="PF12850"/>
    </source>
</evidence>
<dbReference type="EMBL" id="LT854705">
    <property type="protein sequence ID" value="SMS13136.1"/>
    <property type="molecule type" value="Genomic_DNA"/>
</dbReference>
<dbReference type="RefSeq" id="WP_087741284.1">
    <property type="nucleotide sequence ID" value="NZ_LT854705.1"/>
</dbReference>
<dbReference type="SUPFAM" id="SSF56300">
    <property type="entry name" value="Metallo-dependent phosphatases"/>
    <property type="match status" value="1"/>
</dbReference>
<dbReference type="Proteomes" id="UP000195412">
    <property type="component" value="Chromosome I"/>
</dbReference>
<dbReference type="Gene3D" id="3.60.21.10">
    <property type="match status" value="1"/>
</dbReference>
<protein>
    <submittedName>
        <fullName evidence="3">Diadenosine tetraphosphatase and related serine/threonine protein phosphatases</fullName>
    </submittedName>
</protein>
<dbReference type="PANTHER" id="PTHR42850:SF2">
    <property type="entry name" value="BLL5683 PROTEIN"/>
    <property type="match status" value="1"/>
</dbReference>
<dbReference type="AlphaFoldDB" id="A0A1Y6JT75"/>
<dbReference type="InterPro" id="IPR024654">
    <property type="entry name" value="Calcineurin-like_PHP_lpxH"/>
</dbReference>
<evidence type="ECO:0000313" key="4">
    <source>
        <dbReference type="Proteomes" id="UP000195412"/>
    </source>
</evidence>
<dbReference type="PIRSF" id="PIRSF000883">
    <property type="entry name" value="Pesterase_MJ0912"/>
    <property type="match status" value="1"/>
</dbReference>
<sequence>MHRIAVISDVHGNVTALKAVIADARQAHCTDFWYLGDLFVPGPGAHDLLALLDELPITAYLRGNWEDGLLETLAGKIDPHDPSDVYESWIDDYVHDHLTAADVTRIRHLPMVQTLTLDGLTFQLTHNLPDRNSGQTLSPEGDQTGFDQLARGGADVMVYGHVHHQLMRQSTAGQLIVNPGTVGMPFPHWGRFAQDLRAQYAIITTQGRRMPNVTFRQVAYDAATEIALARSRQLPYADLYADQLTTGHVYTHDLPALTRVTQRPGEAARLRQLLAKYAN</sequence>
<dbReference type="Pfam" id="PF12850">
    <property type="entry name" value="Metallophos_2"/>
    <property type="match status" value="1"/>
</dbReference>
<name>A0A1Y6JT75_9LACO</name>